<feature type="region of interest" description="Disordered" evidence="1">
    <location>
        <begin position="191"/>
        <end position="216"/>
    </location>
</feature>
<proteinExistence type="predicted"/>
<gene>
    <name evidence="2" type="ORF">CSSPJE1EN1_LOCUS27327</name>
</gene>
<accession>A0ABP0VC19</accession>
<keyword evidence="3" id="KW-1185">Reference proteome</keyword>
<protein>
    <submittedName>
        <fullName evidence="2">Uncharacterized protein</fullName>
    </submittedName>
</protein>
<evidence type="ECO:0000256" key="1">
    <source>
        <dbReference type="SAM" id="MobiDB-lite"/>
    </source>
</evidence>
<feature type="compositionally biased region" description="Polar residues" evidence="1">
    <location>
        <begin position="112"/>
        <end position="126"/>
    </location>
</feature>
<name>A0ABP0VC19_9BRYO</name>
<feature type="region of interest" description="Disordered" evidence="1">
    <location>
        <begin position="96"/>
        <end position="126"/>
    </location>
</feature>
<sequence length="216" mass="22698">MLKPRPRLQLCRPTPAPLSGGATKPAECSCAACFINTAAAAAAAAGIATSYTITILNFGDVNQDSGIDTDKRSDHAQGLSSTGQIDCCRRSDLSQGLSGANQIDSEGRNELSQESPGYAPSSSVPQQSLEQLLVWENFFRRQGNGGSESVKESTMPGAWNDGTRLMHATELQLQIPMLPAIPRFHSCPLSRGTAATDEHLGPVDSRGPGSRSGAVS</sequence>
<comment type="caution">
    <text evidence="2">The sequence shown here is derived from an EMBL/GenBank/DDBJ whole genome shotgun (WGS) entry which is preliminary data.</text>
</comment>
<dbReference type="Proteomes" id="UP001497444">
    <property type="component" value="Unassembled WGS sequence"/>
</dbReference>
<evidence type="ECO:0000313" key="2">
    <source>
        <dbReference type="EMBL" id="CAK9251949.1"/>
    </source>
</evidence>
<organism evidence="2 3">
    <name type="scientific">Sphagnum jensenii</name>
    <dbReference type="NCBI Taxonomy" id="128206"/>
    <lineage>
        <taxon>Eukaryota</taxon>
        <taxon>Viridiplantae</taxon>
        <taxon>Streptophyta</taxon>
        <taxon>Embryophyta</taxon>
        <taxon>Bryophyta</taxon>
        <taxon>Sphagnophytina</taxon>
        <taxon>Sphagnopsida</taxon>
        <taxon>Sphagnales</taxon>
        <taxon>Sphagnaceae</taxon>
        <taxon>Sphagnum</taxon>
    </lineage>
</organism>
<evidence type="ECO:0000313" key="3">
    <source>
        <dbReference type="Proteomes" id="UP001497444"/>
    </source>
</evidence>
<dbReference type="EMBL" id="CAXAQS010000532">
    <property type="protein sequence ID" value="CAK9251949.1"/>
    <property type="molecule type" value="Genomic_DNA"/>
</dbReference>
<reference evidence="2" key="1">
    <citation type="submission" date="2024-02" db="EMBL/GenBank/DDBJ databases">
        <authorList>
            <consortium name="ELIXIR-Norway"/>
            <consortium name="Elixir Norway"/>
        </authorList>
    </citation>
    <scope>NUCLEOTIDE SEQUENCE</scope>
</reference>